<comment type="caution">
    <text evidence="2">The sequence shown here is derived from an EMBL/GenBank/DDBJ whole genome shotgun (WGS) entry which is preliminary data.</text>
</comment>
<name>A0A1A2S5H0_9MYCO</name>
<dbReference type="Proteomes" id="UP000093861">
    <property type="component" value="Unassembled WGS sequence"/>
</dbReference>
<evidence type="ECO:0000256" key="1">
    <source>
        <dbReference type="SAM" id="MobiDB-lite"/>
    </source>
</evidence>
<dbReference type="EMBL" id="LZJS01000102">
    <property type="protein sequence ID" value="OBH59461.1"/>
    <property type="molecule type" value="Genomic_DNA"/>
</dbReference>
<dbReference type="AlphaFoldDB" id="A0A1A2S5H0"/>
<organism evidence="2 3">
    <name type="scientific">Mycobacterium colombiense</name>
    <dbReference type="NCBI Taxonomy" id="339268"/>
    <lineage>
        <taxon>Bacteria</taxon>
        <taxon>Bacillati</taxon>
        <taxon>Actinomycetota</taxon>
        <taxon>Actinomycetes</taxon>
        <taxon>Mycobacteriales</taxon>
        <taxon>Mycobacteriaceae</taxon>
        <taxon>Mycobacterium</taxon>
        <taxon>Mycobacterium avium complex (MAC)</taxon>
    </lineage>
</organism>
<protein>
    <submittedName>
        <fullName evidence="2">Uncharacterized protein</fullName>
    </submittedName>
</protein>
<feature type="region of interest" description="Disordered" evidence="1">
    <location>
        <begin position="1"/>
        <end position="25"/>
    </location>
</feature>
<feature type="compositionally biased region" description="Basic and acidic residues" evidence="1">
    <location>
        <begin position="1"/>
        <end position="23"/>
    </location>
</feature>
<gene>
    <name evidence="2" type="ORF">A5685_03180</name>
</gene>
<evidence type="ECO:0000313" key="3">
    <source>
        <dbReference type="Proteomes" id="UP000093861"/>
    </source>
</evidence>
<sequence length="151" mass="16880">MMPRREFPGRDRPIAPIKPEGRSDTGSGVCEICRHALVEHASSWPKVASTAEIFGVTRDRYVPGCSCGAAERMPCPDGSCNEHSVSIGHQHAIEECCEDYVTAELANQILATLPPRTDELAWAEAYLALPSWVLDHRRKMLIRDYEEATEW</sequence>
<evidence type="ECO:0000313" key="2">
    <source>
        <dbReference type="EMBL" id="OBH59461.1"/>
    </source>
</evidence>
<accession>A0A1A2S5H0</accession>
<reference evidence="2 3" key="1">
    <citation type="submission" date="2016-06" db="EMBL/GenBank/DDBJ databases">
        <authorList>
            <person name="Kjaerup R.B."/>
            <person name="Dalgaard T.S."/>
            <person name="Juul-Madsen H.R."/>
        </authorList>
    </citation>
    <scope>NUCLEOTIDE SEQUENCE [LARGE SCALE GENOMIC DNA]</scope>
    <source>
        <strain evidence="2 3">E2464</strain>
    </source>
</reference>
<proteinExistence type="predicted"/>